<evidence type="ECO:0000256" key="4">
    <source>
        <dbReference type="ARBA" id="ARBA00019045"/>
    </source>
</evidence>
<evidence type="ECO:0000256" key="5">
    <source>
        <dbReference type="ARBA" id="ARBA00022666"/>
    </source>
</evidence>
<evidence type="ECO:0000256" key="2">
    <source>
        <dbReference type="ARBA" id="ARBA00012293"/>
    </source>
</evidence>
<accession>A0A1L9NVR4</accession>
<evidence type="ECO:0000313" key="11">
    <source>
        <dbReference type="EMBL" id="OJI93377.1"/>
    </source>
</evidence>
<dbReference type="InterPro" id="IPR050231">
    <property type="entry name" value="Iron_ascorbate_oxido_reductase"/>
</dbReference>
<evidence type="ECO:0000256" key="7">
    <source>
        <dbReference type="ARBA" id="ARBA00031282"/>
    </source>
</evidence>
<dbReference type="RefSeq" id="WP_084649678.1">
    <property type="nucleotide sequence ID" value="NZ_MLCB01000145.1"/>
</dbReference>
<dbReference type="AlphaFoldDB" id="A0A1L9NVR4"/>
<sequence>MNTILAPVFYPPAQAIDHAQERFGVAPHTDFRVLTLLSQDSSGGLQVRTRSGDWIEAPPIEGTLVCNNGDLLQRWSNDRFLSTVHRVINRTQNARYSISVFFDPASQTMLDPADLGVAQSDCKHAPISVGKHIASRNAKAFAHLKGKGT</sequence>
<evidence type="ECO:0000256" key="1">
    <source>
        <dbReference type="ARBA" id="ARBA00004767"/>
    </source>
</evidence>
<dbReference type="Proteomes" id="UP000184514">
    <property type="component" value="Unassembled WGS sequence"/>
</dbReference>
<dbReference type="Gene3D" id="2.60.120.330">
    <property type="entry name" value="B-lactam Antibiotic, Isopenicillin N Synthase, Chain"/>
    <property type="match status" value="1"/>
</dbReference>
<evidence type="ECO:0000259" key="10">
    <source>
        <dbReference type="PROSITE" id="PS51471"/>
    </source>
</evidence>
<comment type="pathway">
    <text evidence="1">Alkene biosynthesis; ethylene biosynthesis via 2-oxoglutarate.</text>
</comment>
<protein>
    <recommendedName>
        <fullName evidence="4">2-oxoglutarate-dependent ethylene/succinate-forming enzyme</fullName>
        <ecNumber evidence="3">1.13.12.19</ecNumber>
        <ecNumber evidence="2">1.14.20.7</ecNumber>
    </recommendedName>
    <alternativeName>
        <fullName evidence="6">2-oxoglutarate dioxygenase (ethylene-forming)</fullName>
    </alternativeName>
    <alternativeName>
        <fullName evidence="7">2-oxoglutarate/L-arginine monooxygenase/decarboxylase (succinate-forming)</fullName>
    </alternativeName>
</protein>
<dbReference type="PANTHER" id="PTHR47990">
    <property type="entry name" value="2-OXOGLUTARATE (2OG) AND FE(II)-DEPENDENT OXYGENASE SUPERFAMILY PROTEIN-RELATED"/>
    <property type="match status" value="1"/>
</dbReference>
<evidence type="ECO:0000256" key="9">
    <source>
        <dbReference type="ARBA" id="ARBA00049359"/>
    </source>
</evidence>
<dbReference type="Pfam" id="PF03171">
    <property type="entry name" value="2OG-FeII_Oxy"/>
    <property type="match status" value="1"/>
</dbReference>
<dbReference type="EC" id="1.13.12.19" evidence="3"/>
<proteinExistence type="predicted"/>
<evidence type="ECO:0000256" key="6">
    <source>
        <dbReference type="ARBA" id="ARBA00031011"/>
    </source>
</evidence>
<name>A0A1L9NVR4_9RHOB</name>
<comment type="catalytic activity">
    <reaction evidence="9">
        <text>L-arginine + 2-oxoglutarate + O2 = guanidine + L-glutamate 5-semialdehyde + succinate + CO2</text>
        <dbReference type="Rhea" id="RHEA:31535"/>
        <dbReference type="ChEBI" id="CHEBI:15379"/>
        <dbReference type="ChEBI" id="CHEBI:16526"/>
        <dbReference type="ChEBI" id="CHEBI:16810"/>
        <dbReference type="ChEBI" id="CHEBI:30031"/>
        <dbReference type="ChEBI" id="CHEBI:30087"/>
        <dbReference type="ChEBI" id="CHEBI:32682"/>
        <dbReference type="ChEBI" id="CHEBI:58066"/>
        <dbReference type="EC" id="1.14.20.7"/>
    </reaction>
</comment>
<organism evidence="11 12">
    <name type="scientific">Planktotalea frisia</name>
    <dbReference type="NCBI Taxonomy" id="696762"/>
    <lineage>
        <taxon>Bacteria</taxon>
        <taxon>Pseudomonadati</taxon>
        <taxon>Pseudomonadota</taxon>
        <taxon>Alphaproteobacteria</taxon>
        <taxon>Rhodobacterales</taxon>
        <taxon>Paracoccaceae</taxon>
        <taxon>Planktotalea</taxon>
    </lineage>
</organism>
<dbReference type="PROSITE" id="PS51471">
    <property type="entry name" value="FE2OG_OXY"/>
    <property type="match status" value="1"/>
</dbReference>
<dbReference type="InterPro" id="IPR044861">
    <property type="entry name" value="IPNS-like_FE2OG_OXY"/>
</dbReference>
<dbReference type="EC" id="1.14.20.7" evidence="2"/>
<evidence type="ECO:0000313" key="12">
    <source>
        <dbReference type="Proteomes" id="UP000184514"/>
    </source>
</evidence>
<gene>
    <name evidence="11" type="ORF">PFRI_24210</name>
</gene>
<keyword evidence="5" id="KW-0266">Ethylene biosynthesis</keyword>
<dbReference type="EMBL" id="MLCB01000145">
    <property type="protein sequence ID" value="OJI93377.1"/>
    <property type="molecule type" value="Genomic_DNA"/>
</dbReference>
<dbReference type="InterPro" id="IPR005123">
    <property type="entry name" value="Oxoglu/Fe-dep_dioxygenase_dom"/>
</dbReference>
<reference evidence="11 12" key="1">
    <citation type="submission" date="2016-10" db="EMBL/GenBank/DDBJ databases">
        <title>Genome sequence of Planktotalea frisia SH6-1.</title>
        <authorList>
            <person name="Poehlein A."/>
            <person name="Bakenhus I."/>
            <person name="Voget S."/>
            <person name="Brinkhoff T."/>
            <person name="Simon M."/>
        </authorList>
    </citation>
    <scope>NUCLEOTIDE SEQUENCE [LARGE SCALE GENOMIC DNA]</scope>
    <source>
        <strain evidence="11 12">SH6-1</strain>
    </source>
</reference>
<dbReference type="STRING" id="696762.PFRI_24210"/>
<keyword evidence="12" id="KW-1185">Reference proteome</keyword>
<dbReference type="OrthoDB" id="21825at2"/>
<comment type="caution">
    <text evidence="11">The sequence shown here is derived from an EMBL/GenBank/DDBJ whole genome shotgun (WGS) entry which is preliminary data.</text>
</comment>
<dbReference type="GO" id="GO:0102276">
    <property type="term" value="F:2-oxoglutarate oxygenase/decarboxylase (ethylene-forming) activity"/>
    <property type="evidence" value="ECO:0007669"/>
    <property type="project" value="UniProtKB-EC"/>
</dbReference>
<evidence type="ECO:0000256" key="8">
    <source>
        <dbReference type="ARBA" id="ARBA00047725"/>
    </source>
</evidence>
<evidence type="ECO:0000256" key="3">
    <source>
        <dbReference type="ARBA" id="ARBA00012531"/>
    </source>
</evidence>
<dbReference type="InterPro" id="IPR027443">
    <property type="entry name" value="IPNS-like_sf"/>
</dbReference>
<dbReference type="GO" id="GO:0009693">
    <property type="term" value="P:ethylene biosynthetic process"/>
    <property type="evidence" value="ECO:0007669"/>
    <property type="project" value="UniProtKB-KW"/>
</dbReference>
<comment type="catalytic activity">
    <reaction evidence="8">
        <text>2-oxoglutarate + O2 + 2 H(+) = ethene + 3 CO2 + H2O</text>
        <dbReference type="Rhea" id="RHEA:31523"/>
        <dbReference type="ChEBI" id="CHEBI:15377"/>
        <dbReference type="ChEBI" id="CHEBI:15378"/>
        <dbReference type="ChEBI" id="CHEBI:15379"/>
        <dbReference type="ChEBI" id="CHEBI:16526"/>
        <dbReference type="ChEBI" id="CHEBI:16810"/>
        <dbReference type="ChEBI" id="CHEBI:18153"/>
        <dbReference type="EC" id="1.13.12.19"/>
    </reaction>
</comment>
<feature type="domain" description="Fe2OG dioxygenase" evidence="10">
    <location>
        <begin position="1"/>
        <end position="104"/>
    </location>
</feature>
<dbReference type="SUPFAM" id="SSF51197">
    <property type="entry name" value="Clavaminate synthase-like"/>
    <property type="match status" value="1"/>
</dbReference>